<accession>A0A8K0G7J0</accession>
<keyword evidence="3" id="KW-1185">Reference proteome</keyword>
<evidence type="ECO:0000313" key="3">
    <source>
        <dbReference type="Proteomes" id="UP000801492"/>
    </source>
</evidence>
<sequence length="364" mass="41286">KLKTGNETFPKDRDETSTLDATSKEERENTALTSKEKRSDLPLTSKEESEFEFQWPNVWNAKMWVEKKKVYSWLTCKRGRIGCLSCAAVKKLGPTKTQGVSISNEWCSVLVTYYGDNGSTQLTSLRKKIFTHAKSTSHIQSENILQVGSEQQLEHIVDQMNDEEISGTSKIFRTAYSIAKHDRPCSDQFDLLRLQELNETAISHGLRSRFSATNIIEHVFKETKNKLCRQIKSLGGKLSILIDENSNRNKTEQSMFTGLPSESPSEIDCDYGSKEIKFLCKCFNLSVTKCLNAYKDYVANGDRNVPKDLEDLQICAKMVACSSSECERDFSSMNVIPKEKRSRILIQHVSSLLFIKLHGPPVEL</sequence>
<comment type="caution">
    <text evidence="2">The sequence shown here is derived from an EMBL/GenBank/DDBJ whole genome shotgun (WGS) entry which is preliminary data.</text>
</comment>
<dbReference type="EMBL" id="VTPC01071861">
    <property type="protein sequence ID" value="KAF2889004.1"/>
    <property type="molecule type" value="Genomic_DNA"/>
</dbReference>
<evidence type="ECO:0008006" key="4">
    <source>
        <dbReference type="Google" id="ProtNLM"/>
    </source>
</evidence>
<proteinExistence type="predicted"/>
<evidence type="ECO:0000256" key="1">
    <source>
        <dbReference type="SAM" id="MobiDB-lite"/>
    </source>
</evidence>
<dbReference type="AlphaFoldDB" id="A0A8K0G7J0"/>
<gene>
    <name evidence="2" type="ORF">ILUMI_17169</name>
</gene>
<reference evidence="2" key="1">
    <citation type="submission" date="2019-08" db="EMBL/GenBank/DDBJ databases">
        <title>The genome of the North American firefly Photinus pyralis.</title>
        <authorList>
            <consortium name="Photinus pyralis genome working group"/>
            <person name="Fallon T.R."/>
            <person name="Sander Lower S.E."/>
            <person name="Weng J.-K."/>
        </authorList>
    </citation>
    <scope>NUCLEOTIDE SEQUENCE</scope>
    <source>
        <strain evidence="2">TRF0915ILg1</strain>
        <tissue evidence="2">Whole body</tissue>
    </source>
</reference>
<dbReference type="OrthoDB" id="6744003at2759"/>
<dbReference type="Proteomes" id="UP000801492">
    <property type="component" value="Unassembled WGS sequence"/>
</dbReference>
<name>A0A8K0G7J0_IGNLU</name>
<feature type="non-terminal residue" evidence="2">
    <location>
        <position position="1"/>
    </location>
</feature>
<dbReference type="PANTHER" id="PTHR46880:SF5">
    <property type="entry name" value="DUF4371 DOMAIN-CONTAINING PROTEIN"/>
    <property type="match status" value="1"/>
</dbReference>
<protein>
    <recommendedName>
        <fullName evidence="4">HAT C-terminal dimerisation domain-containing protein</fullName>
    </recommendedName>
</protein>
<dbReference type="PANTHER" id="PTHR46880">
    <property type="entry name" value="RAS-ASSOCIATING DOMAIN-CONTAINING PROTEIN"/>
    <property type="match status" value="1"/>
</dbReference>
<evidence type="ECO:0000313" key="2">
    <source>
        <dbReference type="EMBL" id="KAF2889004.1"/>
    </source>
</evidence>
<organism evidence="2 3">
    <name type="scientific">Ignelater luminosus</name>
    <name type="common">Cucubano</name>
    <name type="synonym">Pyrophorus luminosus</name>
    <dbReference type="NCBI Taxonomy" id="2038154"/>
    <lineage>
        <taxon>Eukaryota</taxon>
        <taxon>Metazoa</taxon>
        <taxon>Ecdysozoa</taxon>
        <taxon>Arthropoda</taxon>
        <taxon>Hexapoda</taxon>
        <taxon>Insecta</taxon>
        <taxon>Pterygota</taxon>
        <taxon>Neoptera</taxon>
        <taxon>Endopterygota</taxon>
        <taxon>Coleoptera</taxon>
        <taxon>Polyphaga</taxon>
        <taxon>Elateriformia</taxon>
        <taxon>Elateroidea</taxon>
        <taxon>Elateridae</taxon>
        <taxon>Agrypninae</taxon>
        <taxon>Pyrophorini</taxon>
        <taxon>Ignelater</taxon>
    </lineage>
</organism>
<feature type="compositionally biased region" description="Basic and acidic residues" evidence="1">
    <location>
        <begin position="9"/>
        <end position="41"/>
    </location>
</feature>
<feature type="region of interest" description="Disordered" evidence="1">
    <location>
        <begin position="1"/>
        <end position="41"/>
    </location>
</feature>